<feature type="chain" id="PRO_5008088544" description="Ig-like domain-containing protein" evidence="3">
    <location>
        <begin position="24"/>
        <end position="1633"/>
    </location>
</feature>
<dbReference type="SUPFAM" id="SSF81296">
    <property type="entry name" value="E set domains"/>
    <property type="match status" value="1"/>
</dbReference>
<name>A0A178IBG5_9BACT</name>
<proteinExistence type="predicted"/>
<dbReference type="Gene3D" id="2.60.40.10">
    <property type="entry name" value="Immunoglobulins"/>
    <property type="match status" value="2"/>
</dbReference>
<dbReference type="InterPro" id="IPR014756">
    <property type="entry name" value="Ig_E-set"/>
</dbReference>
<comment type="caution">
    <text evidence="4">The sequence shown here is derived from an EMBL/GenBank/DDBJ whole genome shotgun (WGS) entry which is preliminary data.</text>
</comment>
<evidence type="ECO:0000256" key="2">
    <source>
        <dbReference type="SAM" id="MobiDB-lite"/>
    </source>
</evidence>
<dbReference type="PANTHER" id="PTHR46388">
    <property type="entry name" value="NHL REPEAT-CONTAINING PROTEIN 2"/>
    <property type="match status" value="1"/>
</dbReference>
<evidence type="ECO:0000256" key="1">
    <source>
        <dbReference type="ARBA" id="ARBA00022737"/>
    </source>
</evidence>
<keyword evidence="3" id="KW-0732">Signal</keyword>
<dbReference type="Gene3D" id="2.120.10.30">
    <property type="entry name" value="TolB, C-terminal domain"/>
    <property type="match status" value="2"/>
</dbReference>
<dbReference type="EMBL" id="LRRQ01000174">
    <property type="protein sequence ID" value="OAM87372.1"/>
    <property type="molecule type" value="Genomic_DNA"/>
</dbReference>
<evidence type="ECO:0000256" key="3">
    <source>
        <dbReference type="SAM" id="SignalP"/>
    </source>
</evidence>
<evidence type="ECO:0008006" key="6">
    <source>
        <dbReference type="Google" id="ProtNLM"/>
    </source>
</evidence>
<reference evidence="4 5" key="1">
    <citation type="submission" date="2016-01" db="EMBL/GenBank/DDBJ databases">
        <title>High potential of lignocellulose degradation of a new Verrucomicrobia species.</title>
        <authorList>
            <person name="Wang Y."/>
            <person name="Shi Y."/>
            <person name="Qiu Z."/>
            <person name="Liu S."/>
            <person name="Yang H."/>
        </authorList>
    </citation>
    <scope>NUCLEOTIDE SEQUENCE [LARGE SCALE GENOMIC DNA]</scope>
    <source>
        <strain evidence="4 5">TSB47</strain>
    </source>
</reference>
<protein>
    <recommendedName>
        <fullName evidence="6">Ig-like domain-containing protein</fullName>
    </recommendedName>
</protein>
<dbReference type="Proteomes" id="UP000078486">
    <property type="component" value="Unassembled WGS sequence"/>
</dbReference>
<keyword evidence="1" id="KW-0677">Repeat</keyword>
<feature type="region of interest" description="Disordered" evidence="2">
    <location>
        <begin position="1582"/>
        <end position="1602"/>
    </location>
</feature>
<dbReference type="SUPFAM" id="SSF48726">
    <property type="entry name" value="Immunoglobulin"/>
    <property type="match status" value="1"/>
</dbReference>
<dbReference type="InterPro" id="IPR036179">
    <property type="entry name" value="Ig-like_dom_sf"/>
</dbReference>
<keyword evidence="5" id="KW-1185">Reference proteome</keyword>
<dbReference type="PANTHER" id="PTHR46388:SF2">
    <property type="entry name" value="NHL REPEAT-CONTAINING PROTEIN 2"/>
    <property type="match status" value="1"/>
</dbReference>
<dbReference type="RefSeq" id="WP_068772745.1">
    <property type="nucleotide sequence ID" value="NZ_CP109796.1"/>
</dbReference>
<dbReference type="Pfam" id="PF01436">
    <property type="entry name" value="NHL"/>
    <property type="match status" value="1"/>
</dbReference>
<dbReference type="SUPFAM" id="SSF101898">
    <property type="entry name" value="NHL repeat"/>
    <property type="match status" value="1"/>
</dbReference>
<organism evidence="4 5">
    <name type="scientific">Termitidicoccus mucosus</name>
    <dbReference type="NCBI Taxonomy" id="1184151"/>
    <lineage>
        <taxon>Bacteria</taxon>
        <taxon>Pseudomonadati</taxon>
        <taxon>Verrucomicrobiota</taxon>
        <taxon>Opitutia</taxon>
        <taxon>Opitutales</taxon>
        <taxon>Opitutaceae</taxon>
        <taxon>Termitidicoccus</taxon>
    </lineage>
</organism>
<dbReference type="STRING" id="1184151.AW736_23495"/>
<evidence type="ECO:0000313" key="4">
    <source>
        <dbReference type="EMBL" id="OAM87372.1"/>
    </source>
</evidence>
<accession>A0A178IBG5</accession>
<feature type="signal peptide" evidence="3">
    <location>
        <begin position="1"/>
        <end position="23"/>
    </location>
</feature>
<dbReference type="InterPro" id="IPR013783">
    <property type="entry name" value="Ig-like_fold"/>
</dbReference>
<dbReference type="InterPro" id="IPR001258">
    <property type="entry name" value="NHL_repeat"/>
</dbReference>
<dbReference type="InterPro" id="IPR011042">
    <property type="entry name" value="6-blade_b-propeller_TolB-like"/>
</dbReference>
<sequence length="1633" mass="169943">MNIHRAILYVMAAFAGFASQALAAPPDVTPAAPYTYHDYSTVPSIPGGKETATSFTYVENQYLISTSDEYYVGRNGTDAAGIHISNVYWGFKLPAIRGPLKSAKLTAKIDYVRARTVLQLYAFVPDTNPRILKNDTSGKKYDPGTPANLDDDIPLTGIYGVNYFENNTDNNFVTVKTDPRPTVRLLKDRFYQRVVSGNVAVDETAELDLTPFFQPGGALADFYSTDGMPASMDGMIWFRVSISLNTGGVNRASIVQDVTSPDAPKLEFVYEHVPTAYDLPPPADWPAADTDSRRQTVRENYLRLLDRKLDMQRAANVPQIDTALASGEVVPASVLEYAYAQAWRVSTTPYTLTNNAAISRDAYITNARDALTAATNAMGSANPAIVAAQTAELARGLASLAGIYRCLGATQTGASTYALDDAAQTALAAKLGACADALLAQASPDYGSYGRAASAAQGVAAVANLPKLASAPNRAAWLAYAGAVWNDWKHVNDTVENARGSTGLWLHATALLANELDAATGSDVYANQLKDAAAVASISRHAVAMSPNGVLPDYGESDWDAGFAYWLDAFERLGYSHGRASYFSAASAISAYLEQNKSMAVDDMVGLVEACRAVAATPTLTPETLPGIALTTRADDQGDSQFDKVHLRTGGTSASFVSLNLHDHGGNAGDDTGAVSLYTTGSSVLLHGTGEGNASANQRQNAWATAGATAADLLATGGRVAANTPTRWLVNHRWPGAFTASSNAAAPLNIASVSGFFLRVTNTGASPETVSVSIDSVIGVKPDGGEVQLQGAWSGSPNVAAGDTADISVSGFSLNLGDYAYLLVKWQSSHPDLVASFGITGASLSTSGAPDGRPAATTLLTAAGSSLLEATAQDDALAPKASLSRVMLDSAGRAITHHRDVRLRLLDGALFVLDTFEFAEAGNYTVGPVWHAQNIVSSGASALPGAGIQVIARDDAQIDTADSKASAPPRQVQFDFGAASAIGETVSPATPVFASASHASGRNPQSEHFTAAVTGARVAGENVTIVTVIRPNPPATNASDGVVLDKRYANFVDLNGRVVVGVNPFPTIEGVTYPELTRGGTVILQGVNFENAIELKIGDVIVPAGQWTINDDTRITATVPMGIPDTGYIAVTSLKSTGYSPSPYTIAIAPPAGQALAAEQAVVAGKKLTLTASTAGNPAPACAWEVSKDGGVTWETMEGETSSTLVVSNVSASMDGWQYRYTVSNHAGNATSNASTLRVIKAWLSQPVALVIDQAGDIYVTDNGFKTVNRIDAAGQFARVSGTANASSINGARFSNPAGKYASPNGISITPLKMLQVSDAGANNVYQFDPDKTHAGEALPVAIAGNAPVHSATVASGTGTLDATGTAARFTAPWGIVTDSEVGVSFVADSANHTIRMISYGHVVTTIAGKPAVSGTDDGIGAAARFNTPTALAYDQTAQVLYVADTGNHVIRIVDLAPGPNQYQVTRYAGAFGEEGFADGTSLDARFNAPQGLAVDGDALLVADTNNSTIREIVSGTVATIAGSAGNHAIIDATGTSARFDHPSGLAMDANGILWVADSGNATLRKITVNDEVTTPRWTDIYKVDPPPPSNEGTLSGDLGGGGSGGGAHSLWMILAVALLGAARKTIGRNRRF</sequence>
<gene>
    <name evidence="4" type="ORF">AW736_23495</name>
</gene>
<evidence type="ECO:0000313" key="5">
    <source>
        <dbReference type="Proteomes" id="UP000078486"/>
    </source>
</evidence>